<dbReference type="InterPro" id="IPR036291">
    <property type="entry name" value="NAD(P)-bd_dom_sf"/>
</dbReference>
<dbReference type="OMA" id="CAVIRSQ"/>
<keyword evidence="1" id="KW-0560">Oxidoreductase</keyword>
<reference evidence="3" key="1">
    <citation type="journal article" date="2017" name="Nat. Ecol. Evol.">
        <title>Genome expansion and lineage-specific genetic innovations in the forest pathogenic fungi Armillaria.</title>
        <authorList>
            <person name="Sipos G."/>
            <person name="Prasanna A.N."/>
            <person name="Walter M.C."/>
            <person name="O'Connor E."/>
            <person name="Balint B."/>
            <person name="Krizsan K."/>
            <person name="Kiss B."/>
            <person name="Hess J."/>
            <person name="Varga T."/>
            <person name="Slot J."/>
            <person name="Riley R."/>
            <person name="Boka B."/>
            <person name="Rigling D."/>
            <person name="Barry K."/>
            <person name="Lee J."/>
            <person name="Mihaltcheva S."/>
            <person name="LaButti K."/>
            <person name="Lipzen A."/>
            <person name="Waldron R."/>
            <person name="Moloney N.M."/>
            <person name="Sperisen C."/>
            <person name="Kredics L."/>
            <person name="Vagvoelgyi C."/>
            <person name="Patrignani A."/>
            <person name="Fitzpatrick D."/>
            <person name="Nagy I."/>
            <person name="Doyle S."/>
            <person name="Anderson J.B."/>
            <person name="Grigoriev I.V."/>
            <person name="Gueldener U."/>
            <person name="Muensterkoetter M."/>
            <person name="Nagy L.G."/>
        </authorList>
    </citation>
    <scope>NUCLEOTIDE SEQUENCE [LARGE SCALE GENOMIC DNA]</scope>
    <source>
        <strain evidence="3">C18/9</strain>
    </source>
</reference>
<gene>
    <name evidence="2" type="ORF">ARMOST_01770</name>
</gene>
<dbReference type="Pfam" id="PF00106">
    <property type="entry name" value="adh_short"/>
    <property type="match status" value="1"/>
</dbReference>
<dbReference type="Gene3D" id="3.40.50.720">
    <property type="entry name" value="NAD(P)-binding Rossmann-like Domain"/>
    <property type="match status" value="1"/>
</dbReference>
<dbReference type="GO" id="GO:0016491">
    <property type="term" value="F:oxidoreductase activity"/>
    <property type="evidence" value="ECO:0007669"/>
    <property type="project" value="UniProtKB-KW"/>
</dbReference>
<evidence type="ECO:0000313" key="3">
    <source>
        <dbReference type="Proteomes" id="UP000219338"/>
    </source>
</evidence>
<dbReference type="SUPFAM" id="SSF51735">
    <property type="entry name" value="NAD(P)-binding Rossmann-fold domains"/>
    <property type="match status" value="1"/>
</dbReference>
<keyword evidence="3" id="KW-1185">Reference proteome</keyword>
<dbReference type="OrthoDB" id="2898509at2759"/>
<name>A0A284QPV0_ARMOS</name>
<dbReference type="PANTHER" id="PTHR47534">
    <property type="entry name" value="YALI0E05731P"/>
    <property type="match status" value="1"/>
</dbReference>
<dbReference type="InterPro" id="IPR002347">
    <property type="entry name" value="SDR_fam"/>
</dbReference>
<dbReference type="InterPro" id="IPR052228">
    <property type="entry name" value="Sec_Metab_Biosynth_Oxidored"/>
</dbReference>
<evidence type="ECO:0000313" key="2">
    <source>
        <dbReference type="EMBL" id="SJK98502.1"/>
    </source>
</evidence>
<accession>A0A284QPV0</accession>
<proteinExistence type="predicted"/>
<dbReference type="EMBL" id="FUEG01000001">
    <property type="protein sequence ID" value="SJK98502.1"/>
    <property type="molecule type" value="Genomic_DNA"/>
</dbReference>
<evidence type="ECO:0000256" key="1">
    <source>
        <dbReference type="ARBA" id="ARBA00023002"/>
    </source>
</evidence>
<dbReference type="STRING" id="47428.A0A284QPV0"/>
<dbReference type="PANTHER" id="PTHR47534:SF3">
    <property type="entry name" value="ALCOHOL DEHYDROGENASE-LIKE C-TERMINAL DOMAIN-CONTAINING PROTEIN"/>
    <property type="match status" value="1"/>
</dbReference>
<organism evidence="2 3">
    <name type="scientific">Armillaria ostoyae</name>
    <name type="common">Armillaria root rot fungus</name>
    <dbReference type="NCBI Taxonomy" id="47428"/>
    <lineage>
        <taxon>Eukaryota</taxon>
        <taxon>Fungi</taxon>
        <taxon>Dikarya</taxon>
        <taxon>Basidiomycota</taxon>
        <taxon>Agaricomycotina</taxon>
        <taxon>Agaricomycetes</taxon>
        <taxon>Agaricomycetidae</taxon>
        <taxon>Agaricales</taxon>
        <taxon>Marasmiineae</taxon>
        <taxon>Physalacriaceae</taxon>
        <taxon>Armillaria</taxon>
    </lineage>
</organism>
<evidence type="ECO:0008006" key="4">
    <source>
        <dbReference type="Google" id="ProtNLM"/>
    </source>
</evidence>
<dbReference type="AlphaFoldDB" id="A0A284QPV0"/>
<dbReference type="Proteomes" id="UP000219338">
    <property type="component" value="Unassembled WGS sequence"/>
</dbReference>
<protein>
    <recommendedName>
        <fullName evidence="4">NAD(P)-binding protein</fullName>
    </recommendedName>
</protein>
<sequence length="332" mass="37279">MPRRYASSAIHIYELEHGCAPKFSMPELTVVRNFNTSWSPSYTPVAVFVGGTSGIGEAMVKALAHCTSGRVHLIIVGRNRSAAEKTFASISNTTEDPSLREFIYCDATLMTNIELLAKQISGIVSKINFLVLSLGYFQVWTGRNETEEGIDRLLSLRYYSRFKIIHELLPLLHKAEVTGEDAKVMTILGAASGVPVNFDDLGVKKSWWGGYRAGSASAPYNDIMVEEYAKRNPGVVFTHIWPGAVNTAGVNSYNFWLLRLFSPLVDFIIRRFMTAPEECAEHMLFALLEGKEGFYLRDYKGNAYQIPSKWYSFSDEQRQAVWDHSVEVTRCG</sequence>